<evidence type="ECO:0000313" key="7">
    <source>
        <dbReference type="Proteomes" id="UP001146120"/>
    </source>
</evidence>
<dbReference type="GO" id="GO:0005975">
    <property type="term" value="P:carbohydrate metabolic process"/>
    <property type="evidence" value="ECO:0007669"/>
    <property type="project" value="InterPro"/>
</dbReference>
<dbReference type="Proteomes" id="UP001146120">
    <property type="component" value="Unassembled WGS sequence"/>
</dbReference>
<evidence type="ECO:0000256" key="1">
    <source>
        <dbReference type="ARBA" id="ARBA00010838"/>
    </source>
</evidence>
<dbReference type="PANTHER" id="PTHR10353">
    <property type="entry name" value="GLYCOSYL HYDROLASE"/>
    <property type="match status" value="1"/>
</dbReference>
<dbReference type="InterPro" id="IPR001360">
    <property type="entry name" value="Glyco_hydro_1"/>
</dbReference>
<evidence type="ECO:0008006" key="8">
    <source>
        <dbReference type="Google" id="ProtNLM"/>
    </source>
</evidence>
<gene>
    <name evidence="6" type="ORF">N0F65_000855</name>
</gene>
<keyword evidence="3" id="KW-0326">Glycosidase</keyword>
<evidence type="ECO:0000256" key="4">
    <source>
        <dbReference type="RuleBase" id="RU003690"/>
    </source>
</evidence>
<dbReference type="SUPFAM" id="SSF51445">
    <property type="entry name" value="(Trans)glycosidases"/>
    <property type="match status" value="1"/>
</dbReference>
<dbReference type="Gene3D" id="3.20.20.80">
    <property type="entry name" value="Glycosidases"/>
    <property type="match status" value="1"/>
</dbReference>
<proteinExistence type="inferred from homology"/>
<feature type="signal peptide" evidence="5">
    <location>
        <begin position="1"/>
        <end position="29"/>
    </location>
</feature>
<dbReference type="PROSITE" id="PS00653">
    <property type="entry name" value="GLYCOSYL_HYDROL_F1_2"/>
    <property type="match status" value="1"/>
</dbReference>
<evidence type="ECO:0000256" key="5">
    <source>
        <dbReference type="SAM" id="SignalP"/>
    </source>
</evidence>
<accession>A0AAV2YJT6</accession>
<comment type="caution">
    <text evidence="6">The sequence shown here is derived from an EMBL/GenBank/DDBJ whole genome shotgun (WGS) entry which is preliminary data.</text>
</comment>
<dbReference type="FunFam" id="3.20.20.80:FF:000099">
    <property type="entry name" value="Lactase-phlorizin hydrolase, putative"/>
    <property type="match status" value="1"/>
</dbReference>
<dbReference type="InterPro" id="IPR017853">
    <property type="entry name" value="GH"/>
</dbReference>
<keyword evidence="5" id="KW-0732">Signal</keyword>
<evidence type="ECO:0000256" key="3">
    <source>
        <dbReference type="ARBA" id="ARBA00023295"/>
    </source>
</evidence>
<keyword evidence="7" id="KW-1185">Reference proteome</keyword>
<reference evidence="6" key="1">
    <citation type="submission" date="2022-11" db="EMBL/GenBank/DDBJ databases">
        <authorList>
            <person name="Morgan W.R."/>
            <person name="Tartar A."/>
        </authorList>
    </citation>
    <scope>NUCLEOTIDE SEQUENCE</scope>
    <source>
        <strain evidence="6">ARSEF 373</strain>
    </source>
</reference>
<dbReference type="EMBL" id="DAKRPA010000326">
    <property type="protein sequence ID" value="DAZ93304.1"/>
    <property type="molecule type" value="Genomic_DNA"/>
</dbReference>
<dbReference type="InterPro" id="IPR033132">
    <property type="entry name" value="GH_1_N_CS"/>
</dbReference>
<dbReference type="AlphaFoldDB" id="A0AAV2YJT6"/>
<evidence type="ECO:0000256" key="2">
    <source>
        <dbReference type="ARBA" id="ARBA00022801"/>
    </source>
</evidence>
<dbReference type="GO" id="GO:0008422">
    <property type="term" value="F:beta-glucosidase activity"/>
    <property type="evidence" value="ECO:0007669"/>
    <property type="project" value="TreeGrafter"/>
</dbReference>
<reference evidence="6" key="2">
    <citation type="journal article" date="2023" name="Microbiol Resour">
        <title>Decontamination and Annotation of the Draft Genome Sequence of the Oomycete Lagenidium giganteum ARSEF 373.</title>
        <authorList>
            <person name="Morgan W.R."/>
            <person name="Tartar A."/>
        </authorList>
    </citation>
    <scope>NUCLEOTIDE SEQUENCE</scope>
    <source>
        <strain evidence="6">ARSEF 373</strain>
    </source>
</reference>
<dbReference type="Pfam" id="PF00232">
    <property type="entry name" value="Glyco_hydro_1"/>
    <property type="match status" value="1"/>
</dbReference>
<dbReference type="PRINTS" id="PR00131">
    <property type="entry name" value="GLHYDRLASE1"/>
</dbReference>
<organism evidence="6 7">
    <name type="scientific">Lagenidium giganteum</name>
    <dbReference type="NCBI Taxonomy" id="4803"/>
    <lineage>
        <taxon>Eukaryota</taxon>
        <taxon>Sar</taxon>
        <taxon>Stramenopiles</taxon>
        <taxon>Oomycota</taxon>
        <taxon>Peronosporomycetes</taxon>
        <taxon>Pythiales</taxon>
        <taxon>Pythiaceae</taxon>
    </lineage>
</organism>
<protein>
    <recommendedName>
        <fullName evidence="8">Beta-glucosidase</fullName>
    </recommendedName>
</protein>
<name>A0AAV2YJT6_9STRA</name>
<comment type="similarity">
    <text evidence="1 4">Belongs to the glycosyl hydrolase 1 family.</text>
</comment>
<evidence type="ECO:0000313" key="6">
    <source>
        <dbReference type="EMBL" id="DAZ93304.1"/>
    </source>
</evidence>
<feature type="chain" id="PRO_5043830957" description="Beta-glucosidase" evidence="5">
    <location>
        <begin position="30"/>
        <end position="550"/>
    </location>
</feature>
<keyword evidence="2" id="KW-0378">Hydrolase</keyword>
<dbReference type="PANTHER" id="PTHR10353:SF36">
    <property type="entry name" value="LP05116P"/>
    <property type="match status" value="1"/>
</dbReference>
<sequence>MMNIWPWTRVLAACFCVVVALQQATQVAAHCNARAGVAADVDSQQEPRCFPDNFLFGSATAAYQVEGGWNQLGRTASIWDEFCRAEPALQCANVANDFVHRYKEDVELMVQTGLTSFRFSISWSRVMTWDPATNRMVSNPEGIAFYQALVNELRRRGIAPIVTLYHWDLPAKLHNELEPKGWLNPAIVDHFVEYAELMFREFGDSVDLWSTFNEPVMFTTMGYGNGRFAPGQRDSDTNSYTVAHNVLLSHGKAVQRFRELKNASVLQDDARIGIVLNADFSYPLNKSDPTDVAAAERKMEFLLGWFLKPIVSGDYPAIMRDRAGSRLPTFSSEEQQAVKGSYDLFMLNHYSSKSVTDCASHVSDVNCTDLSLGWERDLGVDDTRIPPGARRSSVDDEGNYNCHWFTGYPQGYMDTIKWMHRHNETADILLTENGWCGNDTVDNLDQLWYYQSYMGEVHKAITKEKIPIIGYTAWSFMDNYEWGSFKPRFGLYHVNFTETTGRKDENYVPRSDQLVRTPRIAAKWFARVALNRCLDGHTHNAPQASRILEG</sequence>